<evidence type="ECO:0000256" key="8">
    <source>
        <dbReference type="PIRNR" id="PIRNR000194"/>
    </source>
</evidence>
<sequence length="164" mass="17637">MTPEIVFIVARADNGVIGREGGLPWRLPADLRRFKALTMGTAMIMGRKTFDSFPAPLPGRRHIVLTREPGWRAEGAETAADVESAIALAGDVPAISVIGGAEIFALFLPLATRIELTEVQVEAAGDTVMPPFSPAMWRETAREAHAPEDGRPGYSFVTLARRGA</sequence>
<accession>A0A1L3ZWM8</accession>
<reference evidence="12" key="1">
    <citation type="submission" date="2016-11" db="EMBL/GenBank/DDBJ databases">
        <title>Complete Genome Sequence of alachlor-degrading Sphingomonas sp. strain JJ-A5.</title>
        <authorList>
            <person name="Lee H."/>
            <person name="Ka J.-O."/>
        </authorList>
    </citation>
    <scope>NUCLEOTIDE SEQUENCE [LARGE SCALE GENOMIC DNA]</scope>
    <source>
        <strain evidence="12">JJ-A5</strain>
    </source>
</reference>
<dbReference type="Pfam" id="PF00186">
    <property type="entry name" value="DHFR_1"/>
    <property type="match status" value="1"/>
</dbReference>
<keyword evidence="4 8" id="KW-0554">One-carbon metabolism</keyword>
<evidence type="ECO:0000313" key="11">
    <source>
        <dbReference type="EMBL" id="API60034.1"/>
    </source>
</evidence>
<dbReference type="PIRSF" id="PIRSF000194">
    <property type="entry name" value="DHFR"/>
    <property type="match status" value="1"/>
</dbReference>
<evidence type="ECO:0000256" key="5">
    <source>
        <dbReference type="ARBA" id="ARBA00022857"/>
    </source>
</evidence>
<evidence type="ECO:0000256" key="3">
    <source>
        <dbReference type="ARBA" id="ARBA00012856"/>
    </source>
</evidence>
<dbReference type="GO" id="GO:0016301">
    <property type="term" value="F:kinase activity"/>
    <property type="evidence" value="ECO:0007669"/>
    <property type="project" value="UniProtKB-KW"/>
</dbReference>
<dbReference type="PRINTS" id="PR00070">
    <property type="entry name" value="DHFR"/>
</dbReference>
<keyword evidence="12" id="KW-1185">Reference proteome</keyword>
<dbReference type="GO" id="GO:0046655">
    <property type="term" value="P:folic acid metabolic process"/>
    <property type="evidence" value="ECO:0007669"/>
    <property type="project" value="TreeGrafter"/>
</dbReference>
<keyword evidence="11" id="KW-0418">Kinase</keyword>
<comment type="catalytic activity">
    <reaction evidence="8">
        <text>(6S)-5,6,7,8-tetrahydrofolate + NADP(+) = 7,8-dihydrofolate + NADPH + H(+)</text>
        <dbReference type="Rhea" id="RHEA:15009"/>
        <dbReference type="ChEBI" id="CHEBI:15378"/>
        <dbReference type="ChEBI" id="CHEBI:57451"/>
        <dbReference type="ChEBI" id="CHEBI:57453"/>
        <dbReference type="ChEBI" id="CHEBI:57783"/>
        <dbReference type="ChEBI" id="CHEBI:58349"/>
        <dbReference type="EC" id="1.5.1.3"/>
    </reaction>
</comment>
<dbReference type="EC" id="1.5.1.3" evidence="3 8"/>
<dbReference type="KEGG" id="sphj:BSL82_12555"/>
<keyword evidence="5 8" id="KW-0521">NADP</keyword>
<comment type="similarity">
    <text evidence="2 8 9">Belongs to the dihydrofolate reductase family.</text>
</comment>
<protein>
    <recommendedName>
        <fullName evidence="3 8">Dihydrofolate reductase</fullName>
        <ecNumber evidence="3 8">1.5.1.3</ecNumber>
    </recommendedName>
</protein>
<dbReference type="Gene3D" id="3.40.430.10">
    <property type="entry name" value="Dihydrofolate Reductase, subunit A"/>
    <property type="match status" value="1"/>
</dbReference>
<evidence type="ECO:0000256" key="7">
    <source>
        <dbReference type="ARBA" id="ARBA00025067"/>
    </source>
</evidence>
<dbReference type="InterPro" id="IPR017925">
    <property type="entry name" value="DHFR_CS"/>
</dbReference>
<evidence type="ECO:0000259" key="10">
    <source>
        <dbReference type="PROSITE" id="PS51330"/>
    </source>
</evidence>
<dbReference type="PANTHER" id="PTHR48069:SF3">
    <property type="entry name" value="DIHYDROFOLATE REDUCTASE"/>
    <property type="match status" value="1"/>
</dbReference>
<dbReference type="GO" id="GO:0070401">
    <property type="term" value="F:NADP+ binding"/>
    <property type="evidence" value="ECO:0007669"/>
    <property type="project" value="UniProtKB-ARBA"/>
</dbReference>
<dbReference type="OrthoDB" id="9804315at2"/>
<dbReference type="CDD" id="cd00209">
    <property type="entry name" value="DHFR"/>
    <property type="match status" value="1"/>
</dbReference>
<dbReference type="SUPFAM" id="SSF53597">
    <property type="entry name" value="Dihydrofolate reductase-like"/>
    <property type="match status" value="1"/>
</dbReference>
<evidence type="ECO:0000256" key="2">
    <source>
        <dbReference type="ARBA" id="ARBA00009539"/>
    </source>
</evidence>
<dbReference type="GO" id="GO:0046452">
    <property type="term" value="P:dihydrofolate metabolic process"/>
    <property type="evidence" value="ECO:0007669"/>
    <property type="project" value="TreeGrafter"/>
</dbReference>
<gene>
    <name evidence="11" type="ORF">BSL82_12555</name>
</gene>
<dbReference type="PROSITE" id="PS51330">
    <property type="entry name" value="DHFR_2"/>
    <property type="match status" value="1"/>
</dbReference>
<keyword evidence="6 8" id="KW-0560">Oxidoreductase</keyword>
<name>A0A1L3ZWM8_9SPHN</name>
<dbReference type="EMBL" id="CP018221">
    <property type="protein sequence ID" value="API60034.1"/>
    <property type="molecule type" value="Genomic_DNA"/>
</dbReference>
<comment type="function">
    <text evidence="7 8">Key enzyme in folate metabolism. Catalyzes an essential reaction for de novo glycine and purine synthesis, and for DNA precursor synthesis.</text>
</comment>
<dbReference type="InterPro" id="IPR024072">
    <property type="entry name" value="DHFR-like_dom_sf"/>
</dbReference>
<organism evidence="11 12">
    <name type="scientific">Tardibacter chloracetimidivorans</name>
    <dbReference type="NCBI Taxonomy" id="1921510"/>
    <lineage>
        <taxon>Bacteria</taxon>
        <taxon>Pseudomonadati</taxon>
        <taxon>Pseudomonadota</taxon>
        <taxon>Alphaproteobacteria</taxon>
        <taxon>Sphingomonadales</taxon>
        <taxon>Sphingomonadaceae</taxon>
        <taxon>Tardibacter</taxon>
    </lineage>
</organism>
<dbReference type="STRING" id="1921510.BSL82_12555"/>
<dbReference type="GO" id="GO:0004146">
    <property type="term" value="F:dihydrofolate reductase activity"/>
    <property type="evidence" value="ECO:0007669"/>
    <property type="project" value="UniProtKB-EC"/>
</dbReference>
<evidence type="ECO:0000256" key="1">
    <source>
        <dbReference type="ARBA" id="ARBA00004903"/>
    </source>
</evidence>
<dbReference type="GO" id="GO:0005829">
    <property type="term" value="C:cytosol"/>
    <property type="evidence" value="ECO:0007669"/>
    <property type="project" value="TreeGrafter"/>
</dbReference>
<feature type="domain" description="DHFR" evidence="10">
    <location>
        <begin position="4"/>
        <end position="161"/>
    </location>
</feature>
<keyword evidence="11" id="KW-0808">Transferase</keyword>
<dbReference type="InterPro" id="IPR012259">
    <property type="entry name" value="DHFR"/>
</dbReference>
<dbReference type="RefSeq" id="WP_072597821.1">
    <property type="nucleotide sequence ID" value="NZ_CP018221.1"/>
</dbReference>
<dbReference type="FunFam" id="3.40.430.10:FF:000001">
    <property type="entry name" value="Dihydrofolate reductase"/>
    <property type="match status" value="1"/>
</dbReference>
<proteinExistence type="inferred from homology"/>
<dbReference type="InterPro" id="IPR001796">
    <property type="entry name" value="DHFR_dom"/>
</dbReference>
<dbReference type="PROSITE" id="PS00075">
    <property type="entry name" value="DHFR_1"/>
    <property type="match status" value="1"/>
</dbReference>
<dbReference type="AlphaFoldDB" id="A0A1L3ZWM8"/>
<dbReference type="GO" id="GO:0006730">
    <property type="term" value="P:one-carbon metabolic process"/>
    <property type="evidence" value="ECO:0007669"/>
    <property type="project" value="UniProtKB-KW"/>
</dbReference>
<evidence type="ECO:0000256" key="4">
    <source>
        <dbReference type="ARBA" id="ARBA00022563"/>
    </source>
</evidence>
<dbReference type="UniPathway" id="UPA00077">
    <property type="reaction ID" value="UER00158"/>
</dbReference>
<dbReference type="GO" id="GO:0046654">
    <property type="term" value="P:tetrahydrofolate biosynthetic process"/>
    <property type="evidence" value="ECO:0007669"/>
    <property type="project" value="UniProtKB-UniPathway"/>
</dbReference>
<dbReference type="PANTHER" id="PTHR48069">
    <property type="entry name" value="DIHYDROFOLATE REDUCTASE"/>
    <property type="match status" value="1"/>
</dbReference>
<evidence type="ECO:0000256" key="6">
    <source>
        <dbReference type="ARBA" id="ARBA00023002"/>
    </source>
</evidence>
<evidence type="ECO:0000313" key="12">
    <source>
        <dbReference type="Proteomes" id="UP000182063"/>
    </source>
</evidence>
<evidence type="ECO:0000256" key="9">
    <source>
        <dbReference type="RuleBase" id="RU004474"/>
    </source>
</evidence>
<comment type="pathway">
    <text evidence="1 8">Cofactor biosynthesis; tetrahydrofolate biosynthesis; 5,6,7,8-tetrahydrofolate from 7,8-dihydrofolate: step 1/1.</text>
</comment>
<dbReference type="Proteomes" id="UP000182063">
    <property type="component" value="Chromosome"/>
</dbReference>